<geneLocation type="plasmid" evidence="2">
    <name>pColt5.8a</name>
</geneLocation>
<dbReference type="AlphaFoldDB" id="A0A7S4ZRU4"/>
<organism evidence="2">
    <name type="scientific">Rhizobium rhizogenes</name>
    <name type="common">Agrobacterium rhizogenes</name>
    <dbReference type="NCBI Taxonomy" id="359"/>
    <lineage>
        <taxon>Bacteria</taxon>
        <taxon>Pseudomonadati</taxon>
        <taxon>Pseudomonadota</taxon>
        <taxon>Alphaproteobacteria</taxon>
        <taxon>Hyphomicrobiales</taxon>
        <taxon>Rhizobiaceae</taxon>
        <taxon>Rhizobium/Agrobacterium group</taxon>
        <taxon>Rhizobium</taxon>
    </lineage>
</organism>
<evidence type="ECO:0000313" key="2">
    <source>
        <dbReference type="EMBL" id="QCL09672.1"/>
    </source>
</evidence>
<feature type="region of interest" description="Disordered" evidence="1">
    <location>
        <begin position="1"/>
        <end position="64"/>
    </location>
</feature>
<accession>A0A7S4ZRU4</accession>
<proteinExistence type="predicted"/>
<dbReference type="EMBL" id="MK318971">
    <property type="protein sequence ID" value="QCL09672.1"/>
    <property type="molecule type" value="Genomic_DNA"/>
</dbReference>
<reference evidence="2" key="1">
    <citation type="submission" date="2018-12" db="EMBL/GenBank/DDBJ databases">
        <title>Three Rhizobium rhizogenes strains isolated from the same crown gall tumor carry diverse plasmids.</title>
        <authorList>
            <person name="Pulawska J."/>
            <person name="Kuzmanovic N."/>
        </authorList>
    </citation>
    <scope>NUCLEOTIDE SEQUENCE</scope>
    <source>
        <strain evidence="2">Colt5.8</strain>
        <plasmid evidence="2">pColt5.8a</plasmid>
    </source>
</reference>
<sequence length="78" mass="8622">MLARRLVSPDFYCRDQQDDGQGGQQYSVGHDTEQKTADKRTDDRSGSYGDASSPMDARLARTSHDDIGQAEARLSLCL</sequence>
<protein>
    <submittedName>
        <fullName evidence="2">Uncharacterized protein</fullName>
    </submittedName>
</protein>
<name>A0A7S4ZRU4_RHIRH</name>
<gene>
    <name evidence="2" type="ORF">pC5.8a_180</name>
</gene>
<feature type="compositionally biased region" description="Basic and acidic residues" evidence="1">
    <location>
        <begin position="30"/>
        <end position="45"/>
    </location>
</feature>
<evidence type="ECO:0000256" key="1">
    <source>
        <dbReference type="SAM" id="MobiDB-lite"/>
    </source>
</evidence>
<keyword evidence="2" id="KW-0614">Plasmid</keyword>